<comment type="caution">
    <text evidence="1">The sequence shown here is derived from an EMBL/GenBank/DDBJ whole genome shotgun (WGS) entry which is preliminary data.</text>
</comment>
<evidence type="ECO:0000313" key="2">
    <source>
        <dbReference type="Proteomes" id="UP000499080"/>
    </source>
</evidence>
<dbReference type="AlphaFoldDB" id="A0A4Y2VN90"/>
<reference evidence="1 2" key="1">
    <citation type="journal article" date="2019" name="Sci. Rep.">
        <title>Orb-weaving spider Araneus ventricosus genome elucidates the spidroin gene catalogue.</title>
        <authorList>
            <person name="Kono N."/>
            <person name="Nakamura H."/>
            <person name="Ohtoshi R."/>
            <person name="Moran D.A.P."/>
            <person name="Shinohara A."/>
            <person name="Yoshida Y."/>
            <person name="Fujiwara M."/>
            <person name="Mori M."/>
            <person name="Tomita M."/>
            <person name="Arakawa K."/>
        </authorList>
    </citation>
    <scope>NUCLEOTIDE SEQUENCE [LARGE SCALE GENOMIC DNA]</scope>
</reference>
<evidence type="ECO:0000313" key="1">
    <source>
        <dbReference type="EMBL" id="GBO26775.1"/>
    </source>
</evidence>
<proteinExistence type="predicted"/>
<name>A0A4Y2VN90_ARAVE</name>
<sequence>MAPHHLENLPSPSLACSLQPEYITEFVYQQLVEGGKVRHVTRVRLSDWTRAKHYNYNTRHKPIWLLSCQSPPRKLGRTAPKPIVSAKIQ</sequence>
<protein>
    <submittedName>
        <fullName evidence="1">Uncharacterized protein</fullName>
    </submittedName>
</protein>
<gene>
    <name evidence="1" type="ORF">AVEN_136983_1</name>
</gene>
<organism evidence="1 2">
    <name type="scientific">Araneus ventricosus</name>
    <name type="common">Orbweaver spider</name>
    <name type="synonym">Epeira ventricosa</name>
    <dbReference type="NCBI Taxonomy" id="182803"/>
    <lineage>
        <taxon>Eukaryota</taxon>
        <taxon>Metazoa</taxon>
        <taxon>Ecdysozoa</taxon>
        <taxon>Arthropoda</taxon>
        <taxon>Chelicerata</taxon>
        <taxon>Arachnida</taxon>
        <taxon>Araneae</taxon>
        <taxon>Araneomorphae</taxon>
        <taxon>Entelegynae</taxon>
        <taxon>Araneoidea</taxon>
        <taxon>Araneidae</taxon>
        <taxon>Araneus</taxon>
    </lineage>
</organism>
<keyword evidence="2" id="KW-1185">Reference proteome</keyword>
<dbReference type="Proteomes" id="UP000499080">
    <property type="component" value="Unassembled WGS sequence"/>
</dbReference>
<dbReference type="EMBL" id="BGPR01049775">
    <property type="protein sequence ID" value="GBO26775.1"/>
    <property type="molecule type" value="Genomic_DNA"/>
</dbReference>
<accession>A0A4Y2VN90</accession>